<dbReference type="PANTHER" id="PTHR47965:SF108">
    <property type="entry name" value="XYLOGLUCANASE-SPECIFIC ENDOGLUCANASE INHIBITOR PROTEIN"/>
    <property type="match status" value="1"/>
</dbReference>
<dbReference type="EMBL" id="JASCZI010274603">
    <property type="protein sequence ID" value="MED6226078.1"/>
    <property type="molecule type" value="Genomic_DNA"/>
</dbReference>
<dbReference type="Pfam" id="PF14543">
    <property type="entry name" value="TAXi_N"/>
    <property type="match status" value="1"/>
</dbReference>
<feature type="signal peptide" evidence="2">
    <location>
        <begin position="1"/>
        <end position="25"/>
    </location>
</feature>
<sequence>MASLLHHFLLLSILIIFSSSSLCASQFPKSGYIALPTKLDPETHQYYTSSIAMGTPKHNMNLVISLDLDALWYDCNSHYYSSSYIPVSCDDSTNCAQTSSCFNCNDSPPKPGCTNNCGYYANNPFVDTPFFSGDLGQDLLYLPQVKIPQRFLSGCVVSDSPVINIPLVGGLVKGSKGMLGFGRNSQLALPIQVSSIYIVIPKFAMCLPSSEKSIGNVFIGGTPYGLNSVPNRVPFAISTDTNSHEYFINVNSIKIDGELVNVSGKGFNGNTKISVGLRR</sequence>
<evidence type="ECO:0000259" key="3">
    <source>
        <dbReference type="PROSITE" id="PS51767"/>
    </source>
</evidence>
<dbReference type="Proteomes" id="UP001341840">
    <property type="component" value="Unassembled WGS sequence"/>
</dbReference>
<dbReference type="PROSITE" id="PS51767">
    <property type="entry name" value="PEPTIDASE_A1"/>
    <property type="match status" value="1"/>
</dbReference>
<organism evidence="4 5">
    <name type="scientific">Stylosanthes scabra</name>
    <dbReference type="NCBI Taxonomy" id="79078"/>
    <lineage>
        <taxon>Eukaryota</taxon>
        <taxon>Viridiplantae</taxon>
        <taxon>Streptophyta</taxon>
        <taxon>Embryophyta</taxon>
        <taxon>Tracheophyta</taxon>
        <taxon>Spermatophyta</taxon>
        <taxon>Magnoliopsida</taxon>
        <taxon>eudicotyledons</taxon>
        <taxon>Gunneridae</taxon>
        <taxon>Pentapetalae</taxon>
        <taxon>rosids</taxon>
        <taxon>fabids</taxon>
        <taxon>Fabales</taxon>
        <taxon>Fabaceae</taxon>
        <taxon>Papilionoideae</taxon>
        <taxon>50 kb inversion clade</taxon>
        <taxon>dalbergioids sensu lato</taxon>
        <taxon>Dalbergieae</taxon>
        <taxon>Pterocarpus clade</taxon>
        <taxon>Stylosanthes</taxon>
    </lineage>
</organism>
<dbReference type="PANTHER" id="PTHR47965">
    <property type="entry name" value="ASPARTYL PROTEASE-RELATED"/>
    <property type="match status" value="1"/>
</dbReference>
<feature type="domain" description="Peptidase A1" evidence="3">
    <location>
        <begin position="47"/>
        <end position="279"/>
    </location>
</feature>
<evidence type="ECO:0000256" key="1">
    <source>
        <dbReference type="ARBA" id="ARBA00007447"/>
    </source>
</evidence>
<evidence type="ECO:0000313" key="4">
    <source>
        <dbReference type="EMBL" id="MED6226078.1"/>
    </source>
</evidence>
<dbReference type="InterPro" id="IPR032861">
    <property type="entry name" value="TAXi_N"/>
</dbReference>
<reference evidence="4 5" key="1">
    <citation type="journal article" date="2023" name="Plants (Basel)">
        <title>Bridging the Gap: Combining Genomics and Transcriptomics Approaches to Understand Stylosanthes scabra, an Orphan Legume from the Brazilian Caatinga.</title>
        <authorList>
            <person name="Ferreira-Neto J.R.C."/>
            <person name="da Silva M.D."/>
            <person name="Binneck E."/>
            <person name="de Melo N.F."/>
            <person name="da Silva R.H."/>
            <person name="de Melo A.L.T.M."/>
            <person name="Pandolfi V."/>
            <person name="Bustamante F.O."/>
            <person name="Brasileiro-Vidal A.C."/>
            <person name="Benko-Iseppon A.M."/>
        </authorList>
    </citation>
    <scope>NUCLEOTIDE SEQUENCE [LARGE SCALE GENOMIC DNA]</scope>
    <source>
        <tissue evidence="4">Leaves</tissue>
    </source>
</reference>
<comment type="caution">
    <text evidence="4">The sequence shown here is derived from an EMBL/GenBank/DDBJ whole genome shotgun (WGS) entry which is preliminary data.</text>
</comment>
<dbReference type="InterPro" id="IPR021109">
    <property type="entry name" value="Peptidase_aspartic_dom_sf"/>
</dbReference>
<dbReference type="InterPro" id="IPR001461">
    <property type="entry name" value="Aspartic_peptidase_A1"/>
</dbReference>
<keyword evidence="2" id="KW-0732">Signal</keyword>
<proteinExistence type="inferred from homology"/>
<name>A0ABU6ZVP6_9FABA</name>
<dbReference type="SUPFAM" id="SSF50630">
    <property type="entry name" value="Acid proteases"/>
    <property type="match status" value="1"/>
</dbReference>
<accession>A0ABU6ZVP6</accession>
<dbReference type="Gene3D" id="2.40.70.10">
    <property type="entry name" value="Acid Proteases"/>
    <property type="match status" value="1"/>
</dbReference>
<evidence type="ECO:0000313" key="5">
    <source>
        <dbReference type="Proteomes" id="UP001341840"/>
    </source>
</evidence>
<gene>
    <name evidence="4" type="ORF">PIB30_099996</name>
</gene>
<comment type="similarity">
    <text evidence="1">Belongs to the peptidase A1 family.</text>
</comment>
<dbReference type="InterPro" id="IPR033121">
    <property type="entry name" value="PEPTIDASE_A1"/>
</dbReference>
<keyword evidence="5" id="KW-1185">Reference proteome</keyword>
<evidence type="ECO:0000256" key="2">
    <source>
        <dbReference type="SAM" id="SignalP"/>
    </source>
</evidence>
<feature type="chain" id="PRO_5046708975" description="Peptidase A1 domain-containing protein" evidence="2">
    <location>
        <begin position="26"/>
        <end position="279"/>
    </location>
</feature>
<protein>
    <recommendedName>
        <fullName evidence="3">Peptidase A1 domain-containing protein</fullName>
    </recommendedName>
</protein>